<comment type="catalytic activity">
    <reaction evidence="5 6">
        <text>dTDP-beta-L-rhamnose + NADP(+) = dTDP-4-dehydro-beta-L-rhamnose + NADPH + H(+)</text>
        <dbReference type="Rhea" id="RHEA:21796"/>
        <dbReference type="ChEBI" id="CHEBI:15378"/>
        <dbReference type="ChEBI" id="CHEBI:57510"/>
        <dbReference type="ChEBI" id="CHEBI:57783"/>
        <dbReference type="ChEBI" id="CHEBI:58349"/>
        <dbReference type="ChEBI" id="CHEBI:62830"/>
        <dbReference type="EC" id="1.1.1.133"/>
    </reaction>
</comment>
<dbReference type="EMBL" id="JAFNAA010000003">
    <property type="protein sequence ID" value="MBO1107354.1"/>
    <property type="molecule type" value="Genomic_DNA"/>
</dbReference>
<keyword evidence="6 8" id="KW-0560">Oxidoreductase</keyword>
<dbReference type="SUPFAM" id="SSF51735">
    <property type="entry name" value="NAD(P)-binding Rossmann-fold domains"/>
    <property type="match status" value="1"/>
</dbReference>
<dbReference type="GO" id="GO:0008831">
    <property type="term" value="F:dTDP-4-dehydrorhamnose reductase activity"/>
    <property type="evidence" value="ECO:0007669"/>
    <property type="project" value="UniProtKB-EC"/>
</dbReference>
<comment type="cofactor">
    <cofactor evidence="6">
        <name>Mg(2+)</name>
        <dbReference type="ChEBI" id="CHEBI:18420"/>
    </cofactor>
    <text evidence="6">Binds 1 Mg(2+) ion per monomer.</text>
</comment>
<reference evidence="8" key="1">
    <citation type="submission" date="2021-03" db="EMBL/GenBank/DDBJ databases">
        <title>Plesiomonas shigelloides zfcc0051, isolated from zebrafish feces.</title>
        <authorList>
            <person name="Vanderhoek Z."/>
            <person name="Gaulke C."/>
        </authorList>
    </citation>
    <scope>NUCLEOTIDE SEQUENCE</scope>
    <source>
        <strain evidence="8">Zfcc0051</strain>
    </source>
</reference>
<dbReference type="GO" id="GO:0005829">
    <property type="term" value="C:cytosol"/>
    <property type="evidence" value="ECO:0007669"/>
    <property type="project" value="TreeGrafter"/>
</dbReference>
<feature type="domain" description="RmlD-like substrate binding" evidence="7">
    <location>
        <begin position="1"/>
        <end position="283"/>
    </location>
</feature>
<proteinExistence type="inferred from homology"/>
<dbReference type="GO" id="GO:0019305">
    <property type="term" value="P:dTDP-rhamnose biosynthetic process"/>
    <property type="evidence" value="ECO:0007669"/>
    <property type="project" value="UniProtKB-UniPathway"/>
</dbReference>
<evidence type="ECO:0000259" key="7">
    <source>
        <dbReference type="Pfam" id="PF04321"/>
    </source>
</evidence>
<evidence type="ECO:0000256" key="1">
    <source>
        <dbReference type="ARBA" id="ARBA00004781"/>
    </source>
</evidence>
<accession>A0A8I1W3P4</accession>
<comment type="function">
    <text evidence="6">Catalyzes the reduction of dTDP-6-deoxy-L-lyxo-4-hexulose to yield dTDP-L-rhamnose.</text>
</comment>
<dbReference type="InterPro" id="IPR036291">
    <property type="entry name" value="NAD(P)-bd_dom_sf"/>
</dbReference>
<dbReference type="RefSeq" id="WP_207541648.1">
    <property type="nucleotide sequence ID" value="NZ_JAFNAA010000003.1"/>
</dbReference>
<evidence type="ECO:0000313" key="9">
    <source>
        <dbReference type="Proteomes" id="UP000664658"/>
    </source>
</evidence>
<evidence type="ECO:0000256" key="2">
    <source>
        <dbReference type="ARBA" id="ARBA00010944"/>
    </source>
</evidence>
<dbReference type="InterPro" id="IPR005913">
    <property type="entry name" value="dTDP_dehydrorham_reduct"/>
</dbReference>
<evidence type="ECO:0000256" key="3">
    <source>
        <dbReference type="ARBA" id="ARBA00012929"/>
    </source>
</evidence>
<dbReference type="Gene3D" id="3.90.25.10">
    <property type="entry name" value="UDP-galactose 4-epimerase, domain 1"/>
    <property type="match status" value="1"/>
</dbReference>
<dbReference type="Gene3D" id="3.40.50.720">
    <property type="entry name" value="NAD(P)-binding Rossmann-like Domain"/>
    <property type="match status" value="1"/>
</dbReference>
<dbReference type="GO" id="GO:0009243">
    <property type="term" value="P:O antigen biosynthetic process"/>
    <property type="evidence" value="ECO:0007669"/>
    <property type="project" value="UniProtKB-UniPathway"/>
</dbReference>
<name>A0A8I1W3P4_PLESH</name>
<comment type="similarity">
    <text evidence="2 6">Belongs to the dTDP-4-dehydrorhamnose reductase family.</text>
</comment>
<dbReference type="NCBIfam" id="TIGR01214">
    <property type="entry name" value="rmlD"/>
    <property type="match status" value="1"/>
</dbReference>
<gene>
    <name evidence="8" type="primary">rfbD</name>
    <name evidence="8" type="ORF">J2R62_03810</name>
</gene>
<dbReference type="PANTHER" id="PTHR10491">
    <property type="entry name" value="DTDP-4-DEHYDRORHAMNOSE REDUCTASE"/>
    <property type="match status" value="1"/>
</dbReference>
<protein>
    <recommendedName>
        <fullName evidence="4 6">dTDP-4-dehydrorhamnose reductase</fullName>
        <ecNumber evidence="3 6">1.1.1.133</ecNumber>
    </recommendedName>
</protein>
<dbReference type="CDD" id="cd05254">
    <property type="entry name" value="dTDP_HR_like_SDR_e"/>
    <property type="match status" value="1"/>
</dbReference>
<evidence type="ECO:0000313" key="8">
    <source>
        <dbReference type="EMBL" id="MBO1107354.1"/>
    </source>
</evidence>
<organism evidence="8 9">
    <name type="scientific">Plesiomonas shigelloides</name>
    <name type="common">Aeromonas shigelloides</name>
    <dbReference type="NCBI Taxonomy" id="703"/>
    <lineage>
        <taxon>Bacteria</taxon>
        <taxon>Pseudomonadati</taxon>
        <taxon>Pseudomonadota</taxon>
        <taxon>Gammaproteobacteria</taxon>
        <taxon>Enterobacterales</taxon>
        <taxon>Enterobacteriaceae</taxon>
        <taxon>Plesiomonas</taxon>
    </lineage>
</organism>
<dbReference type="UniPathway" id="UPA00124"/>
<dbReference type="UniPathway" id="UPA00281"/>
<evidence type="ECO:0000256" key="4">
    <source>
        <dbReference type="ARBA" id="ARBA00017099"/>
    </source>
</evidence>
<comment type="pathway">
    <text evidence="1 6">Carbohydrate biosynthesis; dTDP-L-rhamnose biosynthesis.</text>
</comment>
<dbReference type="AlphaFoldDB" id="A0A8I1W3P4"/>
<dbReference type="Proteomes" id="UP000664658">
    <property type="component" value="Unassembled WGS sequence"/>
</dbReference>
<sequence>MRVLLTGKNGQLGQVLCAAAPAEWELLACDRQTLDITHPEQVQQCVRQWRPDLIINTAAFTQVDAAESAQHAAWQANVVGPAQLARAAGDVGATLLHFSTDYVFAGQNAVSRELANDVAEVFNETDTSQPINYYGYSKWQGELQVLDILPQARVIRTAWLFSPCGRNFVRTMLHLALRQPVLRIVNDQRGCPTSALQLARFLPALTVPSLPGGIYHLAGSPAVSWFEFAEAIFRCALACGWPAARLPRIEPIASAAFAQAAPRPSSSILCSERSRAALCAQLPAEDAASLTLDWRLSLPEVVRTLLRSDPELQAVCAST</sequence>
<comment type="caution">
    <text evidence="8">The sequence shown here is derived from an EMBL/GenBank/DDBJ whole genome shotgun (WGS) entry which is preliminary data.</text>
</comment>
<keyword evidence="6" id="KW-0521">NADP</keyword>
<dbReference type="EC" id="1.1.1.133" evidence="3 6"/>
<evidence type="ECO:0000256" key="5">
    <source>
        <dbReference type="ARBA" id="ARBA00048200"/>
    </source>
</evidence>
<dbReference type="InterPro" id="IPR029903">
    <property type="entry name" value="RmlD-like-bd"/>
</dbReference>
<dbReference type="PANTHER" id="PTHR10491:SF4">
    <property type="entry name" value="METHIONINE ADENOSYLTRANSFERASE 2 SUBUNIT BETA"/>
    <property type="match status" value="1"/>
</dbReference>
<dbReference type="Pfam" id="PF04321">
    <property type="entry name" value="RmlD_sub_bind"/>
    <property type="match status" value="1"/>
</dbReference>
<evidence type="ECO:0000256" key="6">
    <source>
        <dbReference type="RuleBase" id="RU364082"/>
    </source>
</evidence>